<sequence>MLLHKVPFDWKQRAVLQGRGFHVDVGAFSTPIVGGGNGTVLDQDQPEACISVPTGTSILPIRIHIQCQTPLLATDADEAEALIAVDIAAAQDATGTATAETALKMYMGTGTSLCTATSAYTANATSPTLGMELARAVITGDMNGTPANALWGKLDLLYVPQVCPVLVGPCAIYIYWGGTVAVSGFAQIEWLEYLTSDL</sequence>
<evidence type="ECO:0000313" key="2">
    <source>
        <dbReference type="EMBL" id="QJA75748.1"/>
    </source>
</evidence>
<dbReference type="EMBL" id="MT141365">
    <property type="protein sequence ID" value="QJA59329.1"/>
    <property type="molecule type" value="Genomic_DNA"/>
</dbReference>
<accession>A0A6M3IP78</accession>
<dbReference type="AlphaFoldDB" id="A0A6M3IP78"/>
<protein>
    <submittedName>
        <fullName evidence="1">Uncharacterized protein</fullName>
    </submittedName>
</protein>
<proteinExistence type="predicted"/>
<evidence type="ECO:0000313" key="1">
    <source>
        <dbReference type="EMBL" id="QJA59329.1"/>
    </source>
</evidence>
<name>A0A6M3IP78_9ZZZZ</name>
<organism evidence="1">
    <name type="scientific">viral metagenome</name>
    <dbReference type="NCBI Taxonomy" id="1070528"/>
    <lineage>
        <taxon>unclassified sequences</taxon>
        <taxon>metagenomes</taxon>
        <taxon>organismal metagenomes</taxon>
    </lineage>
</organism>
<reference evidence="1" key="1">
    <citation type="submission" date="2020-03" db="EMBL/GenBank/DDBJ databases">
        <title>The deep terrestrial virosphere.</title>
        <authorList>
            <person name="Holmfeldt K."/>
            <person name="Nilsson E."/>
            <person name="Simone D."/>
            <person name="Lopez-Fernandez M."/>
            <person name="Wu X."/>
            <person name="de Brujin I."/>
            <person name="Lundin D."/>
            <person name="Andersson A."/>
            <person name="Bertilsson S."/>
            <person name="Dopson M."/>
        </authorList>
    </citation>
    <scope>NUCLEOTIDE SEQUENCE</scope>
    <source>
        <strain evidence="2">MM415A01715</strain>
        <strain evidence="1">MM415B01308</strain>
    </source>
</reference>
<gene>
    <name evidence="2" type="ORF">MM415A01715_0003</name>
    <name evidence="1" type="ORF">MM415B01308_0007</name>
</gene>
<dbReference type="EMBL" id="MT142183">
    <property type="protein sequence ID" value="QJA75748.1"/>
    <property type="molecule type" value="Genomic_DNA"/>
</dbReference>